<dbReference type="EC" id="2.7.1.49" evidence="8"/>
<dbReference type="RefSeq" id="WP_332900535.1">
    <property type="nucleotide sequence ID" value="NZ_JBAGLP010000097.1"/>
</dbReference>
<keyword evidence="8" id="KW-0418">Kinase</keyword>
<dbReference type="Proteomes" id="UP001310387">
    <property type="component" value="Unassembled WGS sequence"/>
</dbReference>
<reference evidence="8" key="2">
    <citation type="submission" date="2024-02" db="EMBL/GenBank/DDBJ databases">
        <authorList>
            <person name="Prathaban M."/>
            <person name="Mythili R."/>
            <person name="Sharmila Devi N."/>
            <person name="Sobanaa M."/>
            <person name="Prathiviraj R."/>
            <person name="Selvin J."/>
        </authorList>
    </citation>
    <scope>NUCLEOTIDE SEQUENCE</scope>
    <source>
        <strain evidence="8">MP1014</strain>
    </source>
</reference>
<dbReference type="GO" id="GO:0008972">
    <property type="term" value="F:phosphomethylpyrimidine kinase activity"/>
    <property type="evidence" value="ECO:0007669"/>
    <property type="project" value="UniProtKB-EC"/>
</dbReference>
<dbReference type="InterPro" id="IPR004399">
    <property type="entry name" value="HMP/HMP-P_kinase_dom"/>
</dbReference>
<feature type="region of interest" description="Disordered" evidence="6">
    <location>
        <begin position="1"/>
        <end position="31"/>
    </location>
</feature>
<comment type="catalytic activity">
    <reaction evidence="1">
        <text>4-amino-5-hydroxymethyl-2-methylpyrimidine + ATP = 4-amino-2-methyl-5-(phosphooxymethyl)pyrimidine + ADP + H(+)</text>
        <dbReference type="Rhea" id="RHEA:23096"/>
        <dbReference type="ChEBI" id="CHEBI:15378"/>
        <dbReference type="ChEBI" id="CHEBI:16892"/>
        <dbReference type="ChEBI" id="CHEBI:30616"/>
        <dbReference type="ChEBI" id="CHEBI:58354"/>
        <dbReference type="ChEBI" id="CHEBI:456216"/>
        <dbReference type="EC" id="2.7.1.49"/>
    </reaction>
</comment>
<evidence type="ECO:0000313" key="9">
    <source>
        <dbReference type="Proteomes" id="UP001310387"/>
    </source>
</evidence>
<dbReference type="SUPFAM" id="SSF53613">
    <property type="entry name" value="Ribokinase-like"/>
    <property type="match status" value="1"/>
</dbReference>
<feature type="domain" description="Pyridoxamine kinase/Phosphomethylpyrimidine kinase" evidence="7">
    <location>
        <begin position="30"/>
        <end position="278"/>
    </location>
</feature>
<name>A0ABU7Z2J0_9MICO</name>
<evidence type="ECO:0000256" key="5">
    <source>
        <dbReference type="ARBA" id="ARBA00022977"/>
    </source>
</evidence>
<gene>
    <name evidence="8" type="primary">thiD</name>
    <name evidence="8" type="ORF">V5O49_00675</name>
</gene>
<evidence type="ECO:0000256" key="2">
    <source>
        <dbReference type="ARBA" id="ARBA00000565"/>
    </source>
</evidence>
<dbReference type="GO" id="GO:0008902">
    <property type="term" value="F:hydroxymethylpyrimidine kinase activity"/>
    <property type="evidence" value="ECO:0007669"/>
    <property type="project" value="UniProtKB-EC"/>
</dbReference>
<sequence>MTTRAATPPPTAPPRSPGAPPRVLAVAGSDPSGGAGVQADLKSIAAADGYGMAALTALTAQNTCGVRDVHVPPPEFLAAQLEALSDDVAIDAVKIGMLAGADVAAVLDAWLRRIPATVPVVLDPVMIATSGDRLLDAAGETAVRGLLSRCDVVTPNLPELAVLLGEPTARDWQAAVGQGVRLAARARLHVVVKGGHLPGDRVPDALVGPDGTVREVEGRRVDTPHTHGTGCSLSAGLATRFVREGDWYRALAGTKAWLTAALAAGADLGVGQGHGPVDHFAAVRTAVHDGGTAPVGGGWQPARAGAGVPG</sequence>
<feature type="compositionally biased region" description="Pro residues" evidence="6">
    <location>
        <begin position="7"/>
        <end position="20"/>
    </location>
</feature>
<evidence type="ECO:0000256" key="1">
    <source>
        <dbReference type="ARBA" id="ARBA00000151"/>
    </source>
</evidence>
<proteinExistence type="predicted"/>
<keyword evidence="9" id="KW-1185">Reference proteome</keyword>
<dbReference type="EMBL" id="JBAGLP010000097">
    <property type="protein sequence ID" value="MEG3613630.1"/>
    <property type="molecule type" value="Genomic_DNA"/>
</dbReference>
<accession>A0ABU7Z2J0</accession>
<organism evidence="8 9">
    <name type="scientific">Isoptericola haloaureus</name>
    <dbReference type="NCBI Taxonomy" id="1542902"/>
    <lineage>
        <taxon>Bacteria</taxon>
        <taxon>Bacillati</taxon>
        <taxon>Actinomycetota</taxon>
        <taxon>Actinomycetes</taxon>
        <taxon>Micrococcales</taxon>
        <taxon>Promicromonosporaceae</taxon>
        <taxon>Isoptericola</taxon>
    </lineage>
</organism>
<comment type="catalytic activity">
    <reaction evidence="2">
        <text>4-amino-2-methyl-5-(phosphooxymethyl)pyrimidine + ATP = 4-amino-2-methyl-5-(diphosphooxymethyl)pyrimidine + ADP</text>
        <dbReference type="Rhea" id="RHEA:19893"/>
        <dbReference type="ChEBI" id="CHEBI:30616"/>
        <dbReference type="ChEBI" id="CHEBI:57841"/>
        <dbReference type="ChEBI" id="CHEBI:58354"/>
        <dbReference type="ChEBI" id="CHEBI:456216"/>
        <dbReference type="EC" id="2.7.4.7"/>
    </reaction>
</comment>
<dbReference type="NCBIfam" id="TIGR00097">
    <property type="entry name" value="HMP-P_kinase"/>
    <property type="match status" value="1"/>
</dbReference>
<reference evidence="8" key="1">
    <citation type="journal article" date="2024" name="Antonie Van Leeuwenhoek">
        <title>Isoptericola haloaureus sp. nov., a dimorphic actinobacterium isolated from mangrove sediments of southeast India, implicating biosaline agricultural significance through nitrogen fixation and salt tolerance genes.</title>
        <authorList>
            <person name="Prathaban M."/>
            <person name="Prathiviraj R."/>
            <person name="Ravichandran M."/>
            <person name="Natarajan S.D."/>
            <person name="Sobanaa M."/>
            <person name="Hari Krishna Kumar S."/>
            <person name="Chandrasekar V."/>
            <person name="Selvin J."/>
        </authorList>
    </citation>
    <scope>NUCLEOTIDE SEQUENCE</scope>
    <source>
        <strain evidence="8">MP1014</strain>
    </source>
</reference>
<comment type="caution">
    <text evidence="8">The sequence shown here is derived from an EMBL/GenBank/DDBJ whole genome shotgun (WGS) entry which is preliminary data.</text>
</comment>
<evidence type="ECO:0000313" key="8">
    <source>
        <dbReference type="EMBL" id="MEG3613630.1"/>
    </source>
</evidence>
<dbReference type="InterPro" id="IPR029056">
    <property type="entry name" value="Ribokinase-like"/>
</dbReference>
<comment type="function">
    <text evidence="3">Catalyzes the phosphorylation of hydroxymethylpyrimidine phosphate (HMP-P) to HMP-PP, and of HMP to HMP-P.</text>
</comment>
<protein>
    <submittedName>
        <fullName evidence="8">Bifunctional hydroxymethylpyrimidine kinase/phosphomethylpyrimidine kinase</fullName>
        <ecNumber evidence="8">2.7.1.49</ecNumber>
        <ecNumber evidence="8">2.7.4.7</ecNumber>
    </submittedName>
</protein>
<dbReference type="EC" id="2.7.4.7" evidence="8"/>
<evidence type="ECO:0000256" key="6">
    <source>
        <dbReference type="SAM" id="MobiDB-lite"/>
    </source>
</evidence>
<dbReference type="CDD" id="cd01169">
    <property type="entry name" value="HMPP_kinase"/>
    <property type="match status" value="1"/>
</dbReference>
<evidence type="ECO:0000256" key="4">
    <source>
        <dbReference type="ARBA" id="ARBA00004769"/>
    </source>
</evidence>
<dbReference type="PANTHER" id="PTHR20858:SF17">
    <property type="entry name" value="HYDROXYMETHYLPYRIMIDINE_PHOSPHOMETHYLPYRIMIDINE KINASE THI20-RELATED"/>
    <property type="match status" value="1"/>
</dbReference>
<dbReference type="Gene3D" id="3.40.1190.20">
    <property type="match status" value="1"/>
</dbReference>
<dbReference type="PANTHER" id="PTHR20858">
    <property type="entry name" value="PHOSPHOMETHYLPYRIMIDINE KINASE"/>
    <property type="match status" value="1"/>
</dbReference>
<comment type="pathway">
    <text evidence="4">Cofactor biosynthesis; thiamine diphosphate biosynthesis; 4-amino-2-methyl-5-diphosphomethylpyrimidine from 5-amino-1-(5-phospho-D-ribosyl)imidazole: step 3/3.</text>
</comment>
<keyword evidence="5" id="KW-0784">Thiamine biosynthesis</keyword>
<evidence type="ECO:0000259" key="7">
    <source>
        <dbReference type="Pfam" id="PF08543"/>
    </source>
</evidence>
<dbReference type="Pfam" id="PF08543">
    <property type="entry name" value="Phos_pyr_kin"/>
    <property type="match status" value="1"/>
</dbReference>
<dbReference type="InterPro" id="IPR013749">
    <property type="entry name" value="PM/HMP-P_kinase-1"/>
</dbReference>
<keyword evidence="8" id="KW-0808">Transferase</keyword>
<evidence type="ECO:0000256" key="3">
    <source>
        <dbReference type="ARBA" id="ARBA00003848"/>
    </source>
</evidence>